<evidence type="ECO:0000313" key="8">
    <source>
        <dbReference type="Proteomes" id="UP000810292"/>
    </source>
</evidence>
<dbReference type="SUPFAM" id="SSF54292">
    <property type="entry name" value="2Fe-2S ferredoxin-like"/>
    <property type="match status" value="1"/>
</dbReference>
<dbReference type="InterPro" id="IPR012675">
    <property type="entry name" value="Beta-grasp_dom_sf"/>
</dbReference>
<evidence type="ECO:0000256" key="5">
    <source>
        <dbReference type="ARBA" id="ARBA00023014"/>
    </source>
</evidence>
<keyword evidence="4" id="KW-0408">Iron</keyword>
<evidence type="ECO:0000256" key="3">
    <source>
        <dbReference type="ARBA" id="ARBA00023002"/>
    </source>
</evidence>
<comment type="caution">
    <text evidence="7">The sequence shown here is derived from an EMBL/GenBank/DDBJ whole genome shotgun (WGS) entry which is preliminary data.</text>
</comment>
<keyword evidence="2" id="KW-0479">Metal-binding</keyword>
<dbReference type="InterPro" id="IPR036010">
    <property type="entry name" value="2Fe-2S_ferredoxin-like_sf"/>
</dbReference>
<dbReference type="InterPro" id="IPR001041">
    <property type="entry name" value="2Fe-2S_ferredoxin-type"/>
</dbReference>
<evidence type="ECO:0000256" key="1">
    <source>
        <dbReference type="ARBA" id="ARBA00022714"/>
    </source>
</evidence>
<reference evidence="7" key="2">
    <citation type="journal article" date="2021" name="PeerJ">
        <title>Extensive microbial diversity within the chicken gut microbiome revealed by metagenomics and culture.</title>
        <authorList>
            <person name="Gilroy R."/>
            <person name="Ravi A."/>
            <person name="Getino M."/>
            <person name="Pursley I."/>
            <person name="Horton D.L."/>
            <person name="Alikhan N.F."/>
            <person name="Baker D."/>
            <person name="Gharbi K."/>
            <person name="Hall N."/>
            <person name="Watson M."/>
            <person name="Adriaenssens E.M."/>
            <person name="Foster-Nyarko E."/>
            <person name="Jarju S."/>
            <person name="Secka A."/>
            <person name="Antonio M."/>
            <person name="Oren A."/>
            <person name="Chaudhuri R.R."/>
            <person name="La Ragione R."/>
            <person name="Hildebrand F."/>
            <person name="Pallen M.J."/>
        </authorList>
    </citation>
    <scope>NUCLEOTIDE SEQUENCE</scope>
    <source>
        <strain evidence="7">14700</strain>
    </source>
</reference>
<gene>
    <name evidence="7" type="ORF">IAA72_04045</name>
</gene>
<dbReference type="GO" id="GO:0009055">
    <property type="term" value="F:electron transfer activity"/>
    <property type="evidence" value="ECO:0007669"/>
    <property type="project" value="InterPro"/>
</dbReference>
<dbReference type="PANTHER" id="PTHR44379:SF5">
    <property type="entry name" value="OXIDOREDUCTASE WITH IRON-SULFUR SUBUNIT"/>
    <property type="match status" value="1"/>
</dbReference>
<dbReference type="Proteomes" id="UP000810292">
    <property type="component" value="Unassembled WGS sequence"/>
</dbReference>
<evidence type="ECO:0000259" key="6">
    <source>
        <dbReference type="PROSITE" id="PS51085"/>
    </source>
</evidence>
<dbReference type="InterPro" id="IPR051452">
    <property type="entry name" value="Diverse_Oxidoreductases"/>
</dbReference>
<organism evidence="7 8">
    <name type="scientific">Candidatus Ornithospirochaeta stercoravium</name>
    <dbReference type="NCBI Taxonomy" id="2840897"/>
    <lineage>
        <taxon>Bacteria</taxon>
        <taxon>Pseudomonadati</taxon>
        <taxon>Spirochaetota</taxon>
        <taxon>Spirochaetia</taxon>
        <taxon>Spirochaetales</taxon>
        <taxon>Spirochaetaceae</taxon>
        <taxon>Spirochaetaceae incertae sedis</taxon>
        <taxon>Candidatus Ornithospirochaeta</taxon>
    </lineage>
</organism>
<accession>A0A9D9IAA8</accession>
<keyword evidence="5" id="KW-0411">Iron-sulfur</keyword>
<dbReference type="AlphaFoldDB" id="A0A9D9IAA8"/>
<dbReference type="PROSITE" id="PS51085">
    <property type="entry name" value="2FE2S_FER_2"/>
    <property type="match status" value="1"/>
</dbReference>
<dbReference type="GO" id="GO:0016491">
    <property type="term" value="F:oxidoreductase activity"/>
    <property type="evidence" value="ECO:0007669"/>
    <property type="project" value="UniProtKB-KW"/>
</dbReference>
<dbReference type="Gene3D" id="3.10.20.30">
    <property type="match status" value="1"/>
</dbReference>
<proteinExistence type="predicted"/>
<keyword evidence="3" id="KW-0560">Oxidoreductase</keyword>
<dbReference type="GO" id="GO:0046872">
    <property type="term" value="F:metal ion binding"/>
    <property type="evidence" value="ECO:0007669"/>
    <property type="project" value="UniProtKB-KW"/>
</dbReference>
<dbReference type="EMBL" id="JADIMF010000062">
    <property type="protein sequence ID" value="MBO8468938.1"/>
    <property type="molecule type" value="Genomic_DNA"/>
</dbReference>
<keyword evidence="1" id="KW-0001">2Fe-2S</keyword>
<sequence>MKIDCTIDGKTLTLSLNSDKPLSLILRENMGDEGYVNHCSGRMCGLCAVLVDGKAVLSCMVPAFEIRGKTVTTFESFRRSKEMKDIEKAYEAVGAYPCTDCYASRSLIFHSLIDEGVTDKNQILKELSIVRCHCMDAASEIKIVQKGIEIRRKRNVRRTQLA</sequence>
<feature type="domain" description="2Fe-2S ferredoxin-type" evidence="6">
    <location>
        <begin position="1"/>
        <end position="77"/>
    </location>
</feature>
<evidence type="ECO:0000313" key="7">
    <source>
        <dbReference type="EMBL" id="MBO8468938.1"/>
    </source>
</evidence>
<dbReference type="GO" id="GO:0051537">
    <property type="term" value="F:2 iron, 2 sulfur cluster binding"/>
    <property type="evidence" value="ECO:0007669"/>
    <property type="project" value="UniProtKB-KW"/>
</dbReference>
<name>A0A9D9IAA8_9SPIO</name>
<dbReference type="PANTHER" id="PTHR44379">
    <property type="entry name" value="OXIDOREDUCTASE WITH IRON-SULFUR SUBUNIT"/>
    <property type="match status" value="1"/>
</dbReference>
<evidence type="ECO:0000256" key="4">
    <source>
        <dbReference type="ARBA" id="ARBA00023004"/>
    </source>
</evidence>
<evidence type="ECO:0000256" key="2">
    <source>
        <dbReference type="ARBA" id="ARBA00022723"/>
    </source>
</evidence>
<protein>
    <submittedName>
        <fullName evidence="7">Ferredoxin</fullName>
    </submittedName>
</protein>
<reference evidence="7" key="1">
    <citation type="submission" date="2020-10" db="EMBL/GenBank/DDBJ databases">
        <authorList>
            <person name="Gilroy R."/>
        </authorList>
    </citation>
    <scope>NUCLEOTIDE SEQUENCE</scope>
    <source>
        <strain evidence="7">14700</strain>
    </source>
</reference>